<dbReference type="PANTHER" id="PTHR43214">
    <property type="entry name" value="TWO-COMPONENT RESPONSE REGULATOR"/>
    <property type="match status" value="1"/>
</dbReference>
<evidence type="ECO:0000259" key="4">
    <source>
        <dbReference type="PROSITE" id="PS50110"/>
    </source>
</evidence>
<dbReference type="Proteomes" id="UP000243376">
    <property type="component" value="Unassembled WGS sequence"/>
</dbReference>
<dbReference type="Gene3D" id="3.40.50.2300">
    <property type="match status" value="1"/>
</dbReference>
<dbReference type="InterPro" id="IPR016032">
    <property type="entry name" value="Sig_transdc_resp-reg_C-effctor"/>
</dbReference>
<dbReference type="GO" id="GO:0000160">
    <property type="term" value="P:phosphorelay signal transduction system"/>
    <property type="evidence" value="ECO:0007669"/>
    <property type="project" value="InterPro"/>
</dbReference>
<dbReference type="SUPFAM" id="SSF46894">
    <property type="entry name" value="C-terminal effector domain of the bipartite response regulators"/>
    <property type="match status" value="1"/>
</dbReference>
<feature type="domain" description="Response regulatory" evidence="4">
    <location>
        <begin position="6"/>
        <end position="133"/>
    </location>
</feature>
<dbReference type="GO" id="GO:0003677">
    <property type="term" value="F:DNA binding"/>
    <property type="evidence" value="ECO:0007669"/>
    <property type="project" value="UniProtKB-KW"/>
</dbReference>
<evidence type="ECO:0000256" key="1">
    <source>
        <dbReference type="ARBA" id="ARBA00023125"/>
    </source>
</evidence>
<keyword evidence="1 5" id="KW-0238">DNA-binding</keyword>
<dbReference type="Pfam" id="PF00072">
    <property type="entry name" value="Response_reg"/>
    <property type="match status" value="1"/>
</dbReference>
<dbReference type="InterPro" id="IPR036388">
    <property type="entry name" value="WH-like_DNA-bd_sf"/>
</dbReference>
<dbReference type="InterPro" id="IPR001789">
    <property type="entry name" value="Sig_transdc_resp-reg_receiver"/>
</dbReference>
<dbReference type="SUPFAM" id="SSF52172">
    <property type="entry name" value="CheY-like"/>
    <property type="match status" value="1"/>
</dbReference>
<dbReference type="Pfam" id="PF00196">
    <property type="entry name" value="GerE"/>
    <property type="match status" value="1"/>
</dbReference>
<feature type="modified residue" description="4-aspartylphosphate" evidence="2">
    <location>
        <position position="57"/>
    </location>
</feature>
<dbReference type="InterPro" id="IPR000792">
    <property type="entry name" value="Tscrpt_reg_LuxR_C"/>
</dbReference>
<gene>
    <name evidence="5" type="ORF">C0184_11075</name>
</gene>
<keyword evidence="2" id="KW-0597">Phosphoprotein</keyword>
<evidence type="ECO:0000313" key="5">
    <source>
        <dbReference type="EMBL" id="PMP78340.1"/>
    </source>
</evidence>
<evidence type="ECO:0000313" key="6">
    <source>
        <dbReference type="Proteomes" id="UP000243376"/>
    </source>
</evidence>
<dbReference type="AlphaFoldDB" id="A0A2J6X2U8"/>
<dbReference type="InterPro" id="IPR039420">
    <property type="entry name" value="WalR-like"/>
</dbReference>
<dbReference type="CDD" id="cd06170">
    <property type="entry name" value="LuxR_C_like"/>
    <property type="match status" value="1"/>
</dbReference>
<organism evidence="5 6">
    <name type="scientific">Chloroflexus aggregans</name>
    <dbReference type="NCBI Taxonomy" id="152260"/>
    <lineage>
        <taxon>Bacteria</taxon>
        <taxon>Bacillati</taxon>
        <taxon>Chloroflexota</taxon>
        <taxon>Chloroflexia</taxon>
        <taxon>Chloroflexales</taxon>
        <taxon>Chloroflexineae</taxon>
        <taxon>Chloroflexaceae</taxon>
        <taxon>Chloroflexus</taxon>
    </lineage>
</organism>
<feature type="domain" description="HTH luxR-type" evidence="3">
    <location>
        <begin position="141"/>
        <end position="206"/>
    </location>
</feature>
<reference evidence="5 6" key="1">
    <citation type="submission" date="2018-01" db="EMBL/GenBank/DDBJ databases">
        <title>Metagenomic assembled genomes from two thermal pools in the Uzon Caldera, Kamchatka, Russia.</title>
        <authorList>
            <person name="Wilkins L."/>
            <person name="Ettinger C."/>
        </authorList>
    </citation>
    <scope>NUCLEOTIDE SEQUENCE [LARGE SCALE GENOMIC DNA]</scope>
    <source>
        <strain evidence="5">ZAV-02</strain>
    </source>
</reference>
<dbReference type="PANTHER" id="PTHR43214:SF43">
    <property type="entry name" value="TWO-COMPONENT RESPONSE REGULATOR"/>
    <property type="match status" value="1"/>
</dbReference>
<protein>
    <submittedName>
        <fullName evidence="5">DNA-binding response regulator</fullName>
    </submittedName>
</protein>
<accession>A0A2J6X2U8</accession>
<name>A0A2J6X2U8_9CHLR</name>
<dbReference type="EMBL" id="PNIQ01000740">
    <property type="protein sequence ID" value="PMP78340.1"/>
    <property type="molecule type" value="Genomic_DNA"/>
</dbReference>
<dbReference type="SMART" id="SM00421">
    <property type="entry name" value="HTH_LUXR"/>
    <property type="match status" value="1"/>
</dbReference>
<dbReference type="GO" id="GO:0006355">
    <property type="term" value="P:regulation of DNA-templated transcription"/>
    <property type="evidence" value="ECO:0007669"/>
    <property type="project" value="InterPro"/>
</dbReference>
<evidence type="ECO:0000256" key="2">
    <source>
        <dbReference type="PROSITE-ProRule" id="PRU00169"/>
    </source>
</evidence>
<dbReference type="InterPro" id="IPR011006">
    <property type="entry name" value="CheY-like_superfamily"/>
</dbReference>
<proteinExistence type="predicted"/>
<dbReference type="PRINTS" id="PR00038">
    <property type="entry name" value="HTHLUXR"/>
</dbReference>
<dbReference type="PROSITE" id="PS50043">
    <property type="entry name" value="HTH_LUXR_2"/>
    <property type="match status" value="1"/>
</dbReference>
<comment type="caution">
    <text evidence="5">The sequence shown here is derived from an EMBL/GenBank/DDBJ whole genome shotgun (WGS) entry which is preliminary data.</text>
</comment>
<dbReference type="SMART" id="SM00448">
    <property type="entry name" value="REC"/>
    <property type="match status" value="1"/>
</dbReference>
<dbReference type="PROSITE" id="PS50110">
    <property type="entry name" value="RESPONSE_REGULATORY"/>
    <property type="match status" value="1"/>
</dbReference>
<sequence length="219" mass="24988">MHKPVRIIIADDIRPFVKGLREMLTEIPNFTVVGEVLTVNHVISIVQSLKPDVIFIDINWREDRGGISTHQHNELGLRAIKDIKTKFPEVAVIAMTAYSELIESARQYGADIALQKERLNNFEELEDCVLRAIEIARSPSRQRTYEPLTERERQILTLMAQGLTESEIAEYLRWGVGVVKRDSRAIFDKLQVRNRAHAVARAYDLGILPKGSSWSPETE</sequence>
<dbReference type="Gene3D" id="1.10.10.10">
    <property type="entry name" value="Winged helix-like DNA-binding domain superfamily/Winged helix DNA-binding domain"/>
    <property type="match status" value="1"/>
</dbReference>
<evidence type="ECO:0000259" key="3">
    <source>
        <dbReference type="PROSITE" id="PS50043"/>
    </source>
</evidence>